<proteinExistence type="predicted"/>
<dbReference type="PROSITE" id="PS50217">
    <property type="entry name" value="BZIP"/>
    <property type="match status" value="1"/>
</dbReference>
<accession>A0A2H4SNZ8</accession>
<name>A0A2H4SNZ8_CORMI</name>
<feature type="compositionally biased region" description="Low complexity" evidence="5">
    <location>
        <begin position="87"/>
        <end position="96"/>
    </location>
</feature>
<dbReference type="GO" id="GO:0000978">
    <property type="term" value="F:RNA polymerase II cis-regulatory region sequence-specific DNA binding"/>
    <property type="evidence" value="ECO:0007669"/>
    <property type="project" value="TreeGrafter"/>
</dbReference>
<evidence type="ECO:0000313" key="7">
    <source>
        <dbReference type="EMBL" id="ATY64813.1"/>
    </source>
</evidence>
<feature type="coiled-coil region" evidence="4">
    <location>
        <begin position="140"/>
        <end position="174"/>
    </location>
</feature>
<evidence type="ECO:0000256" key="3">
    <source>
        <dbReference type="ARBA" id="ARBA00023163"/>
    </source>
</evidence>
<dbReference type="Gene3D" id="1.20.5.170">
    <property type="match status" value="1"/>
</dbReference>
<dbReference type="Pfam" id="PF07716">
    <property type="entry name" value="bZIP_2"/>
    <property type="match status" value="1"/>
</dbReference>
<organism evidence="7 8">
    <name type="scientific">Cordyceps militaris</name>
    <name type="common">Caterpillar fungus</name>
    <name type="synonym">Clavaria militaris</name>
    <dbReference type="NCBI Taxonomy" id="73501"/>
    <lineage>
        <taxon>Eukaryota</taxon>
        <taxon>Fungi</taxon>
        <taxon>Dikarya</taxon>
        <taxon>Ascomycota</taxon>
        <taxon>Pezizomycotina</taxon>
        <taxon>Sordariomycetes</taxon>
        <taxon>Hypocreomycetidae</taxon>
        <taxon>Hypocreales</taxon>
        <taxon>Cordycipitaceae</taxon>
        <taxon>Cordyceps</taxon>
    </lineage>
</organism>
<dbReference type="OMA" id="YTPAGMD"/>
<dbReference type="SUPFAM" id="SSF57959">
    <property type="entry name" value="Leucine zipper domain"/>
    <property type="match status" value="1"/>
</dbReference>
<dbReference type="InterPro" id="IPR046347">
    <property type="entry name" value="bZIP_sf"/>
</dbReference>
<dbReference type="GO" id="GO:0001080">
    <property type="term" value="P:nitrogen catabolite activation of transcription from RNA polymerase II promoter"/>
    <property type="evidence" value="ECO:0007669"/>
    <property type="project" value="TreeGrafter"/>
</dbReference>
<evidence type="ECO:0000256" key="2">
    <source>
        <dbReference type="ARBA" id="ARBA00023125"/>
    </source>
</evidence>
<gene>
    <name evidence="7" type="ORF">A9K55_005175</name>
</gene>
<protein>
    <submittedName>
        <fullName evidence="7">Basic leucine zipper</fullName>
    </submittedName>
</protein>
<keyword evidence="2" id="KW-0238">DNA-binding</keyword>
<dbReference type="PANTHER" id="PTHR11462">
    <property type="entry name" value="JUN TRANSCRIPTION FACTOR-RELATED"/>
    <property type="match status" value="1"/>
</dbReference>
<dbReference type="VEuPathDB" id="FungiDB:CCM_01148"/>
<dbReference type="InterPro" id="IPR050946">
    <property type="entry name" value="AP-1_TF_bZIP"/>
</dbReference>
<dbReference type="GO" id="GO:1903833">
    <property type="term" value="P:positive regulation of cellular response to amino acid starvation"/>
    <property type="evidence" value="ECO:0007669"/>
    <property type="project" value="TreeGrafter"/>
</dbReference>
<evidence type="ECO:0000256" key="4">
    <source>
        <dbReference type="SAM" id="Coils"/>
    </source>
</evidence>
<keyword evidence="3" id="KW-0804">Transcription</keyword>
<dbReference type="VEuPathDB" id="FungiDB:A9K55_005175"/>
<sequence length="178" mass="19583">MSILEFMGQGYTPAGMDPTEFFVNGDEPYVLASDYTIIPQPPQHLVVPQLAGTIEGAADLLTLPSSGTVLPEELSSHPTPAAYKPHGSPASSTSGSSRKRGRLPSPPEQDPGEEDPETAIKRQRNTMAARKYRQKRLDRISDLERSLGDMTDQRDALKLQLARKEAEVDALREMLVRK</sequence>
<dbReference type="CDD" id="cd12193">
    <property type="entry name" value="bZIP_GCN4"/>
    <property type="match status" value="1"/>
</dbReference>
<evidence type="ECO:0000256" key="5">
    <source>
        <dbReference type="SAM" id="MobiDB-lite"/>
    </source>
</evidence>
<dbReference type="SMART" id="SM00338">
    <property type="entry name" value="BRLZ"/>
    <property type="match status" value="1"/>
</dbReference>
<dbReference type="Proteomes" id="UP000323067">
    <property type="component" value="Chromosome v"/>
</dbReference>
<dbReference type="OrthoDB" id="2257100at2759"/>
<dbReference type="AlphaFoldDB" id="A0A2H4SNZ8"/>
<evidence type="ECO:0000313" key="8">
    <source>
        <dbReference type="Proteomes" id="UP000323067"/>
    </source>
</evidence>
<keyword evidence="4" id="KW-0175">Coiled coil</keyword>
<dbReference type="InterPro" id="IPR004827">
    <property type="entry name" value="bZIP"/>
</dbReference>
<keyword evidence="1" id="KW-0805">Transcription regulation</keyword>
<dbReference type="GO" id="GO:0005667">
    <property type="term" value="C:transcription regulator complex"/>
    <property type="evidence" value="ECO:0007669"/>
    <property type="project" value="TreeGrafter"/>
</dbReference>
<dbReference type="PANTHER" id="PTHR11462:SF35">
    <property type="entry name" value="TRANSCRIPTION FACTOR JRA"/>
    <property type="match status" value="1"/>
</dbReference>
<feature type="region of interest" description="Disordered" evidence="5">
    <location>
        <begin position="69"/>
        <end position="133"/>
    </location>
</feature>
<dbReference type="EMBL" id="CP023325">
    <property type="protein sequence ID" value="ATY64813.1"/>
    <property type="molecule type" value="Genomic_DNA"/>
</dbReference>
<feature type="domain" description="BZIP" evidence="6">
    <location>
        <begin position="115"/>
        <end position="178"/>
    </location>
</feature>
<dbReference type="GO" id="GO:0000981">
    <property type="term" value="F:DNA-binding transcription factor activity, RNA polymerase II-specific"/>
    <property type="evidence" value="ECO:0007669"/>
    <property type="project" value="TreeGrafter"/>
</dbReference>
<evidence type="ECO:0000259" key="6">
    <source>
        <dbReference type="PROSITE" id="PS50217"/>
    </source>
</evidence>
<reference evidence="7 8" key="1">
    <citation type="journal article" date="2017" name="BMC Genomics">
        <title>Chromosome level assembly and secondary metabolite potential of the parasitic fungus Cordyceps militaris.</title>
        <authorList>
            <person name="Kramer G.J."/>
            <person name="Nodwell J.R."/>
        </authorList>
    </citation>
    <scope>NUCLEOTIDE SEQUENCE [LARGE SCALE GENOMIC DNA]</scope>
    <source>
        <strain evidence="7 8">ATCC 34164</strain>
    </source>
</reference>
<evidence type="ECO:0000256" key="1">
    <source>
        <dbReference type="ARBA" id="ARBA00023015"/>
    </source>
</evidence>
<dbReference type="PROSITE" id="PS00036">
    <property type="entry name" value="BZIP_BASIC"/>
    <property type="match status" value="1"/>
</dbReference>